<dbReference type="InterPro" id="IPR011990">
    <property type="entry name" value="TPR-like_helical_dom_sf"/>
</dbReference>
<dbReference type="InterPro" id="IPR040201">
    <property type="entry name" value="Mrg3-like"/>
</dbReference>
<dbReference type="PANTHER" id="PTHR28142:SF1">
    <property type="entry name" value="MITOCHONDRIAL INNER MEMBRANE I-AAA PROTEASE SUPERCOMPLEX SUBUNIT MGR3-RELATED"/>
    <property type="match status" value="1"/>
</dbReference>
<dbReference type="Gene3D" id="1.25.40.10">
    <property type="entry name" value="Tetratricopeptide repeat domain"/>
    <property type="match status" value="1"/>
</dbReference>
<accession>A0A1Y2HWX6</accession>
<dbReference type="OrthoDB" id="10050400at2759"/>
<evidence type="ECO:0000256" key="1">
    <source>
        <dbReference type="SAM" id="MobiDB-lite"/>
    </source>
</evidence>
<comment type="caution">
    <text evidence="2">The sequence shown here is derived from an EMBL/GenBank/DDBJ whole genome shotgun (WGS) entry which is preliminary data.</text>
</comment>
<feature type="compositionally biased region" description="Low complexity" evidence="1">
    <location>
        <begin position="50"/>
        <end position="81"/>
    </location>
</feature>
<protein>
    <submittedName>
        <fullName evidence="2">Uncharacterized protein</fullName>
    </submittedName>
</protein>
<gene>
    <name evidence="2" type="ORF">BCR44DRAFT_1523619</name>
</gene>
<evidence type="ECO:0000313" key="3">
    <source>
        <dbReference type="Proteomes" id="UP000193411"/>
    </source>
</evidence>
<dbReference type="PANTHER" id="PTHR28142">
    <property type="entry name" value="MITOCHONDRIAL INNER MEMBRANE I-AAA PROTEASE SUPERCOMPLEX SUBUNIT MGR3-RELATED"/>
    <property type="match status" value="1"/>
</dbReference>
<reference evidence="2 3" key="1">
    <citation type="submission" date="2016-07" db="EMBL/GenBank/DDBJ databases">
        <title>Pervasive Adenine N6-methylation of Active Genes in Fungi.</title>
        <authorList>
            <consortium name="DOE Joint Genome Institute"/>
            <person name="Mondo S.J."/>
            <person name="Dannebaum R.O."/>
            <person name="Kuo R.C."/>
            <person name="Labutti K."/>
            <person name="Haridas S."/>
            <person name="Kuo A."/>
            <person name="Salamov A."/>
            <person name="Ahrendt S.R."/>
            <person name="Lipzen A."/>
            <person name="Sullivan W."/>
            <person name="Andreopoulos W.B."/>
            <person name="Clum A."/>
            <person name="Lindquist E."/>
            <person name="Daum C."/>
            <person name="Ramamoorthy G.K."/>
            <person name="Gryganskyi A."/>
            <person name="Culley D."/>
            <person name="Magnuson J.K."/>
            <person name="James T.Y."/>
            <person name="O'Malley M.A."/>
            <person name="Stajich J.E."/>
            <person name="Spatafora J.W."/>
            <person name="Visel A."/>
            <person name="Grigoriev I.V."/>
        </authorList>
    </citation>
    <scope>NUCLEOTIDE SEQUENCE [LARGE SCALE GENOMIC DNA]</scope>
    <source>
        <strain evidence="2 3">PL171</strain>
    </source>
</reference>
<dbReference type="EMBL" id="MCFL01000012">
    <property type="protein sequence ID" value="ORZ37652.1"/>
    <property type="molecule type" value="Genomic_DNA"/>
</dbReference>
<keyword evidence="3" id="KW-1185">Reference proteome</keyword>
<proteinExistence type="predicted"/>
<name>A0A1Y2HWX6_9FUNG</name>
<evidence type="ECO:0000313" key="2">
    <source>
        <dbReference type="EMBL" id="ORZ37652.1"/>
    </source>
</evidence>
<dbReference type="Proteomes" id="UP000193411">
    <property type="component" value="Unassembled WGS sequence"/>
</dbReference>
<feature type="region of interest" description="Disordered" evidence="1">
    <location>
        <begin position="50"/>
        <end position="83"/>
    </location>
</feature>
<dbReference type="AlphaFoldDB" id="A0A1Y2HWX6"/>
<organism evidence="2 3">
    <name type="scientific">Catenaria anguillulae PL171</name>
    <dbReference type="NCBI Taxonomy" id="765915"/>
    <lineage>
        <taxon>Eukaryota</taxon>
        <taxon>Fungi</taxon>
        <taxon>Fungi incertae sedis</taxon>
        <taxon>Blastocladiomycota</taxon>
        <taxon>Blastocladiomycetes</taxon>
        <taxon>Blastocladiales</taxon>
        <taxon>Catenariaceae</taxon>
        <taxon>Catenaria</taxon>
    </lineage>
</organism>
<sequence length="542" mass="59470">MQPCCPLLPFAAFKLQRPHDPLQGPSVHFDFYNNPSPAQIDLDQAPAWSIQQHQPPTSTSTSTSTSTPIHSQGQQQQQQEQAYVSEDNPWSIPIYLLSAALISGSIYYVKHQSSVKLDPTQPQPAATTGLDVFGVSSDRDDTAARESKLFNLAALSSSTLWARIQNLFIYPSSIRSPLRSALVYHVVVPDPAKAEASYLTAWDAARALGALDLEAGIALQLARFYADQDAPVPALRWYHLGLERLLGWYADKDERNNHRKRAVEWATPDGQAKLERVAGVLAYMARAKAYAAANPDSAKRVAPGATEETLPKVSVDAYYSMALATMLLATRLSSVPDEARARKAVDAHLGALLRMQVPQVTIAAPATSSSDSAAHQGTDQLVSLLEDMAAYYSQQNAREYAATLRRALLGYMPGSDARDLYCRRATVMNNLAEDLAAAAQDQPATDVQRRDELLAGARQWLIRARDATEGKAAPECTECRAIALNNLGQVAEMRGDRERAVKYLKKAVAEARKAGMVDVRREAMGNLERVEDDIERIRKNSK</sequence>